<evidence type="ECO:0000313" key="2">
    <source>
        <dbReference type="Proteomes" id="UP000789901"/>
    </source>
</evidence>
<gene>
    <name evidence="1" type="ORF">GMARGA_LOCUS5085</name>
</gene>
<accession>A0ABN7UCH7</accession>
<sequence>MSNHSVSSFSLKKLIVSQENGKSVKKNTKKQLILAFIRKLPYIVPDLLIPSAFGQLLESFNNENLAISLEIMEWVIDIIYATTDRYTFEVYDDYVGIFEGENEVGSGGIDPTIQGAIYYRDYRMVTQPLTDPIPLIVDIRRKDQVNRVARFFQALQIAFGHLNKFYQELDITPTEQRYIPYLQQFRDIANNNTINFTYIEKLTDDPARTIWKAKTTNDDLLHWSSNEEIQALGGFMMLVMKYIGVSLGKKLNRYEINPQNFIYADIKFAIELLHDKNFVFADLRLPNVQDG</sequence>
<reference evidence="1 2" key="1">
    <citation type="submission" date="2021-06" db="EMBL/GenBank/DDBJ databases">
        <authorList>
            <person name="Kallberg Y."/>
            <person name="Tangrot J."/>
            <person name="Rosling A."/>
        </authorList>
    </citation>
    <scope>NUCLEOTIDE SEQUENCE [LARGE SCALE GENOMIC DNA]</scope>
    <source>
        <strain evidence="1 2">120-4 pot B 10/14</strain>
    </source>
</reference>
<keyword evidence="2" id="KW-1185">Reference proteome</keyword>
<name>A0ABN7UCH7_GIGMA</name>
<proteinExistence type="predicted"/>
<dbReference type="SUPFAM" id="SSF56112">
    <property type="entry name" value="Protein kinase-like (PK-like)"/>
    <property type="match status" value="1"/>
</dbReference>
<protein>
    <submittedName>
        <fullName evidence="1">9765_t:CDS:1</fullName>
    </submittedName>
</protein>
<evidence type="ECO:0000313" key="1">
    <source>
        <dbReference type="EMBL" id="CAG8562490.1"/>
    </source>
</evidence>
<organism evidence="1 2">
    <name type="scientific">Gigaspora margarita</name>
    <dbReference type="NCBI Taxonomy" id="4874"/>
    <lineage>
        <taxon>Eukaryota</taxon>
        <taxon>Fungi</taxon>
        <taxon>Fungi incertae sedis</taxon>
        <taxon>Mucoromycota</taxon>
        <taxon>Glomeromycotina</taxon>
        <taxon>Glomeromycetes</taxon>
        <taxon>Diversisporales</taxon>
        <taxon>Gigasporaceae</taxon>
        <taxon>Gigaspora</taxon>
    </lineage>
</organism>
<dbReference type="EMBL" id="CAJVQB010002109">
    <property type="protein sequence ID" value="CAG8562490.1"/>
    <property type="molecule type" value="Genomic_DNA"/>
</dbReference>
<dbReference type="Proteomes" id="UP000789901">
    <property type="component" value="Unassembled WGS sequence"/>
</dbReference>
<dbReference type="InterPro" id="IPR011009">
    <property type="entry name" value="Kinase-like_dom_sf"/>
</dbReference>
<comment type="caution">
    <text evidence="1">The sequence shown here is derived from an EMBL/GenBank/DDBJ whole genome shotgun (WGS) entry which is preliminary data.</text>
</comment>